<dbReference type="InterPro" id="IPR018300">
    <property type="entry name" value="Aminotrans_IV_CS"/>
</dbReference>
<organism evidence="5">
    <name type="scientific">freshwater metagenome</name>
    <dbReference type="NCBI Taxonomy" id="449393"/>
    <lineage>
        <taxon>unclassified sequences</taxon>
        <taxon>metagenomes</taxon>
        <taxon>ecological metagenomes</taxon>
    </lineage>
</organism>
<name>A0A6J7GK01_9ZZZZ</name>
<dbReference type="GO" id="GO:0005829">
    <property type="term" value="C:cytosol"/>
    <property type="evidence" value="ECO:0007669"/>
    <property type="project" value="TreeGrafter"/>
</dbReference>
<evidence type="ECO:0000313" key="6">
    <source>
        <dbReference type="EMBL" id="CAB4969870.1"/>
    </source>
</evidence>
<dbReference type="InterPro" id="IPR043132">
    <property type="entry name" value="BCAT-like_C"/>
</dbReference>
<reference evidence="5" key="1">
    <citation type="submission" date="2020-05" db="EMBL/GenBank/DDBJ databases">
        <authorList>
            <person name="Chiriac C."/>
            <person name="Salcher M."/>
            <person name="Ghai R."/>
            <person name="Kavagutti S V."/>
        </authorList>
    </citation>
    <scope>NUCLEOTIDE SEQUENCE</scope>
</reference>
<comment type="cofactor">
    <cofactor evidence="1">
        <name>pyridoxal 5'-phosphate</name>
        <dbReference type="ChEBI" id="CHEBI:597326"/>
    </cofactor>
</comment>
<dbReference type="PANTHER" id="PTHR42743:SF11">
    <property type="entry name" value="AMINODEOXYCHORISMATE LYASE"/>
    <property type="match status" value="1"/>
</dbReference>
<proteinExistence type="inferred from homology"/>
<dbReference type="CDD" id="cd00449">
    <property type="entry name" value="PLPDE_IV"/>
    <property type="match status" value="1"/>
</dbReference>
<dbReference type="InterPro" id="IPR050571">
    <property type="entry name" value="Class-IV_PLP-Dep_Aminotrnsfr"/>
</dbReference>
<dbReference type="FunFam" id="3.20.10.10:FF:000002">
    <property type="entry name" value="D-alanine aminotransferase"/>
    <property type="match status" value="1"/>
</dbReference>
<dbReference type="InterPro" id="IPR043131">
    <property type="entry name" value="BCAT-like_N"/>
</dbReference>
<dbReference type="PANTHER" id="PTHR42743">
    <property type="entry name" value="AMINO-ACID AMINOTRANSFERASE"/>
    <property type="match status" value="1"/>
</dbReference>
<dbReference type="EMBL" id="CAFBMM010000025">
    <property type="protein sequence ID" value="CAB4904680.1"/>
    <property type="molecule type" value="Genomic_DNA"/>
</dbReference>
<dbReference type="PROSITE" id="PS00770">
    <property type="entry name" value="AA_TRANSFER_CLASS_4"/>
    <property type="match status" value="1"/>
</dbReference>
<dbReference type="Gene3D" id="3.30.470.10">
    <property type="match status" value="1"/>
</dbReference>
<dbReference type="Gene3D" id="3.20.10.10">
    <property type="entry name" value="D-amino Acid Aminotransferase, subunit A, domain 2"/>
    <property type="match status" value="1"/>
</dbReference>
<accession>A0A6J7GK01</accession>
<gene>
    <name evidence="4" type="ORF">UFOPK2683_01188</name>
    <name evidence="5" type="ORF">UFOPK3605_00686</name>
    <name evidence="6" type="ORF">UFOPK3897_00330</name>
    <name evidence="7" type="ORF">UFOPK4121_00737</name>
</gene>
<keyword evidence="3" id="KW-0663">Pyridoxal phosphate</keyword>
<evidence type="ECO:0000313" key="7">
    <source>
        <dbReference type="EMBL" id="CAB5022206.1"/>
    </source>
</evidence>
<dbReference type="EMBL" id="CAFBOF010000003">
    <property type="protein sequence ID" value="CAB4969870.1"/>
    <property type="molecule type" value="Genomic_DNA"/>
</dbReference>
<evidence type="ECO:0000256" key="3">
    <source>
        <dbReference type="ARBA" id="ARBA00022898"/>
    </source>
</evidence>
<dbReference type="GO" id="GO:0046394">
    <property type="term" value="P:carboxylic acid biosynthetic process"/>
    <property type="evidence" value="ECO:0007669"/>
    <property type="project" value="UniProtKB-ARBA"/>
</dbReference>
<evidence type="ECO:0000313" key="4">
    <source>
        <dbReference type="EMBL" id="CAB4729555.1"/>
    </source>
</evidence>
<evidence type="ECO:0000313" key="5">
    <source>
        <dbReference type="EMBL" id="CAB4904680.1"/>
    </source>
</evidence>
<dbReference type="InterPro" id="IPR001544">
    <property type="entry name" value="Aminotrans_IV"/>
</dbReference>
<dbReference type="EMBL" id="CAEZYK010000076">
    <property type="protein sequence ID" value="CAB4729555.1"/>
    <property type="molecule type" value="Genomic_DNA"/>
</dbReference>
<dbReference type="GO" id="GO:0008652">
    <property type="term" value="P:amino acid biosynthetic process"/>
    <property type="evidence" value="ECO:0007669"/>
    <property type="project" value="UniProtKB-ARBA"/>
</dbReference>
<evidence type="ECO:0000256" key="2">
    <source>
        <dbReference type="ARBA" id="ARBA00009320"/>
    </source>
</evidence>
<dbReference type="AlphaFoldDB" id="A0A6J7GK01"/>
<dbReference type="EMBL" id="CAFBPQ010000017">
    <property type="protein sequence ID" value="CAB5022206.1"/>
    <property type="molecule type" value="Genomic_DNA"/>
</dbReference>
<dbReference type="InterPro" id="IPR036038">
    <property type="entry name" value="Aminotransferase-like"/>
</dbReference>
<dbReference type="SUPFAM" id="SSF56752">
    <property type="entry name" value="D-aminoacid aminotransferase-like PLP-dependent enzymes"/>
    <property type="match status" value="1"/>
</dbReference>
<comment type="similarity">
    <text evidence="2">Belongs to the class-IV pyridoxal-phosphate-dependent aminotransferase family.</text>
</comment>
<sequence length="279" mass="30007">MTVIWVNGKLSKPEKAVVSPLDHGILVGDGVFETICVYDRVPFAWRRHYERLLTSAAGLGLAVPASFELLKAANEVIASNDLDHARLRVTITGGPGPLGSERTGAPETVIVAIGTIPDWADAEKCVVVPWRRNEYGATTGLKTISYAENVRALNYARLMGAGEAIFLNTRGNICEATGSNIFFVKDEVLVTPPLSSGCLAGVTRDLVLLLAKNLGIATSEQDLSFSVVSEVSEAFLTSTTREVQAIAQIDDIIIPNSAGVVVKHLSEAYTDLRRRECDP</sequence>
<evidence type="ECO:0000256" key="1">
    <source>
        <dbReference type="ARBA" id="ARBA00001933"/>
    </source>
</evidence>
<protein>
    <submittedName>
        <fullName evidence="5">Unannotated protein</fullName>
    </submittedName>
</protein>
<dbReference type="Pfam" id="PF01063">
    <property type="entry name" value="Aminotran_4"/>
    <property type="match status" value="1"/>
</dbReference>
<dbReference type="GO" id="GO:0003824">
    <property type="term" value="F:catalytic activity"/>
    <property type="evidence" value="ECO:0007669"/>
    <property type="project" value="InterPro"/>
</dbReference>